<gene>
    <name evidence="6" type="ORF">U0035_06435</name>
</gene>
<dbReference type="EMBL" id="CP139960">
    <property type="protein sequence ID" value="WQD39783.1"/>
    <property type="molecule type" value="Genomic_DNA"/>
</dbReference>
<dbReference type="PANTHER" id="PTHR43491:SF2">
    <property type="entry name" value="UDP-N-ACETYL-D-MANNOSAMINE DEHYDROGENASE"/>
    <property type="match status" value="1"/>
</dbReference>
<evidence type="ECO:0000256" key="1">
    <source>
        <dbReference type="ARBA" id="ARBA00006601"/>
    </source>
</evidence>
<evidence type="ECO:0000256" key="3">
    <source>
        <dbReference type="ARBA" id="ARBA00023027"/>
    </source>
</evidence>
<dbReference type="Pfam" id="PF00984">
    <property type="entry name" value="UDPG_MGDP_dh"/>
    <property type="match status" value="1"/>
</dbReference>
<sequence length="429" mass="47371">MYTNLVTKKAKLAVIGLGYVGLPIALAFAKKLSVIGFDINEERLNLMRQGVDPSKELDASAFKNTDILFTSSVDVLKEASFYIVAVPTPVDDKNIPDLHFITKASEIVGQVIKAGNYVVFESTVYPGCTEEDCLPVIERVSGLGNATDFKSGYSPERINPGDKVHTLSNITKIVSGCDAEALEEIAKVYELVVDAGVFRASSIKVAEAAKIVENTQRDLNIAFMNELSVIFDKLQINTFEVLEAAGTKWNFLKFQPGLVGGHCTGVDPYYLAYKAGRLDYKAQLILAARHINDAMAKYVAEKIVKHIIKSGINVGQAKVLVKGATFKENVSDIRNSKVAEIVKALQDFSVLVDVEDPYATSEELKKEYNIELQQEISADYDAVVIAVPHKDYLLLDDDYFCSITRPTALIADLKGIYRNKILNRKYYSL</sequence>
<feature type="domain" description="UDP-glucose/GDP-mannose dehydrogenase C-terminal" evidence="5">
    <location>
        <begin position="320"/>
        <end position="419"/>
    </location>
</feature>
<dbReference type="InterPro" id="IPR014027">
    <property type="entry name" value="UDP-Glc/GDP-Man_DH_C"/>
</dbReference>
<evidence type="ECO:0000256" key="4">
    <source>
        <dbReference type="PIRNR" id="PIRNR000124"/>
    </source>
</evidence>
<dbReference type="InterPro" id="IPR017476">
    <property type="entry name" value="UDP-Glc/GDP-Man"/>
</dbReference>
<dbReference type="SUPFAM" id="SSF48179">
    <property type="entry name" value="6-phosphogluconate dehydrogenase C-terminal domain-like"/>
    <property type="match status" value="1"/>
</dbReference>
<keyword evidence="3" id="KW-0520">NAD</keyword>
<dbReference type="PANTHER" id="PTHR43491">
    <property type="entry name" value="UDP-N-ACETYL-D-MANNOSAMINE DEHYDROGENASE"/>
    <property type="match status" value="1"/>
</dbReference>
<name>A0ABZ0W931_9BACT</name>
<dbReference type="InterPro" id="IPR028359">
    <property type="entry name" value="UDP_ManNAc/GlcNAc_DH"/>
</dbReference>
<accession>A0ABZ0W931</accession>
<dbReference type="PIRSF" id="PIRSF500136">
    <property type="entry name" value="UDP_ManNAc_DH"/>
    <property type="match status" value="1"/>
</dbReference>
<comment type="similarity">
    <text evidence="1 4">Belongs to the UDP-glucose/GDP-mannose dehydrogenase family.</text>
</comment>
<dbReference type="SMART" id="SM00984">
    <property type="entry name" value="UDPG_MGDP_dh_C"/>
    <property type="match status" value="1"/>
</dbReference>
<proteinExistence type="inferred from homology"/>
<organism evidence="6 7">
    <name type="scientific">Niabella yanshanensis</name>
    <dbReference type="NCBI Taxonomy" id="577386"/>
    <lineage>
        <taxon>Bacteria</taxon>
        <taxon>Pseudomonadati</taxon>
        <taxon>Bacteroidota</taxon>
        <taxon>Chitinophagia</taxon>
        <taxon>Chitinophagales</taxon>
        <taxon>Chitinophagaceae</taxon>
        <taxon>Niabella</taxon>
    </lineage>
</organism>
<dbReference type="Proteomes" id="UP001325680">
    <property type="component" value="Chromosome"/>
</dbReference>
<dbReference type="InterPro" id="IPR036220">
    <property type="entry name" value="UDP-Glc/GDP-Man_DH_C_sf"/>
</dbReference>
<keyword evidence="2" id="KW-0560">Oxidoreductase</keyword>
<dbReference type="Gene3D" id="3.40.50.720">
    <property type="entry name" value="NAD(P)-binding Rossmann-like Domain"/>
    <property type="match status" value="2"/>
</dbReference>
<dbReference type="SUPFAM" id="SSF52413">
    <property type="entry name" value="UDP-glucose/GDP-mannose dehydrogenase C-terminal domain"/>
    <property type="match status" value="1"/>
</dbReference>
<evidence type="ECO:0000256" key="2">
    <source>
        <dbReference type="ARBA" id="ARBA00023002"/>
    </source>
</evidence>
<dbReference type="RefSeq" id="WP_114789198.1">
    <property type="nucleotide sequence ID" value="NZ_CP139960.1"/>
</dbReference>
<protein>
    <submittedName>
        <fullName evidence="6">Nucleotide sugar dehydrogenase</fullName>
    </submittedName>
</protein>
<evidence type="ECO:0000313" key="7">
    <source>
        <dbReference type="Proteomes" id="UP001325680"/>
    </source>
</evidence>
<dbReference type="Pfam" id="PF03720">
    <property type="entry name" value="UDPG_MGDP_dh_C"/>
    <property type="match status" value="1"/>
</dbReference>
<dbReference type="InterPro" id="IPR036291">
    <property type="entry name" value="NAD(P)-bd_dom_sf"/>
</dbReference>
<dbReference type="InterPro" id="IPR001732">
    <property type="entry name" value="UDP-Glc/GDP-Man_DH_N"/>
</dbReference>
<dbReference type="SUPFAM" id="SSF51735">
    <property type="entry name" value="NAD(P)-binding Rossmann-fold domains"/>
    <property type="match status" value="1"/>
</dbReference>
<dbReference type="InterPro" id="IPR008927">
    <property type="entry name" value="6-PGluconate_DH-like_C_sf"/>
</dbReference>
<dbReference type="Pfam" id="PF03721">
    <property type="entry name" value="UDPG_MGDP_dh_N"/>
    <property type="match status" value="1"/>
</dbReference>
<dbReference type="PIRSF" id="PIRSF000124">
    <property type="entry name" value="UDPglc_GDPman_dh"/>
    <property type="match status" value="1"/>
</dbReference>
<reference evidence="6 7" key="1">
    <citation type="submission" date="2023-12" db="EMBL/GenBank/DDBJ databases">
        <title>Genome sequencing and assembly of bacterial species from a model synthetic community.</title>
        <authorList>
            <person name="Hogle S.L."/>
        </authorList>
    </citation>
    <scope>NUCLEOTIDE SEQUENCE [LARGE SCALE GENOMIC DNA]</scope>
    <source>
        <strain evidence="6 7">HAMBI_3031</strain>
    </source>
</reference>
<keyword evidence="7" id="KW-1185">Reference proteome</keyword>
<evidence type="ECO:0000259" key="5">
    <source>
        <dbReference type="SMART" id="SM00984"/>
    </source>
</evidence>
<dbReference type="InterPro" id="IPR014026">
    <property type="entry name" value="UDP-Glc/GDP-Man_DH_dimer"/>
</dbReference>
<evidence type="ECO:0000313" key="6">
    <source>
        <dbReference type="EMBL" id="WQD39783.1"/>
    </source>
</evidence>
<dbReference type="NCBIfam" id="TIGR03026">
    <property type="entry name" value="NDP-sugDHase"/>
    <property type="match status" value="1"/>
</dbReference>